<gene>
    <name evidence="1" type="ORF">LSALG_LOCUS7871</name>
</gene>
<dbReference type="AlphaFoldDB" id="A0AA35UYG3"/>
<evidence type="ECO:0000313" key="2">
    <source>
        <dbReference type="Proteomes" id="UP001177003"/>
    </source>
</evidence>
<name>A0AA35UYG3_LACSI</name>
<organism evidence="1 2">
    <name type="scientific">Lactuca saligna</name>
    <name type="common">Willowleaf lettuce</name>
    <dbReference type="NCBI Taxonomy" id="75948"/>
    <lineage>
        <taxon>Eukaryota</taxon>
        <taxon>Viridiplantae</taxon>
        <taxon>Streptophyta</taxon>
        <taxon>Embryophyta</taxon>
        <taxon>Tracheophyta</taxon>
        <taxon>Spermatophyta</taxon>
        <taxon>Magnoliopsida</taxon>
        <taxon>eudicotyledons</taxon>
        <taxon>Gunneridae</taxon>
        <taxon>Pentapetalae</taxon>
        <taxon>asterids</taxon>
        <taxon>campanulids</taxon>
        <taxon>Asterales</taxon>
        <taxon>Asteraceae</taxon>
        <taxon>Cichorioideae</taxon>
        <taxon>Cichorieae</taxon>
        <taxon>Lactucinae</taxon>
        <taxon>Lactuca</taxon>
    </lineage>
</organism>
<dbReference type="Proteomes" id="UP001177003">
    <property type="component" value="Chromosome 1"/>
</dbReference>
<keyword evidence="2" id="KW-1185">Reference proteome</keyword>
<dbReference type="PANTHER" id="PTHR35358">
    <property type="entry name" value="OS06G0711100 PROTEIN"/>
    <property type="match status" value="1"/>
</dbReference>
<sequence>MKHGDIAAECIFKTASVRAFFLGLVCEVVMQLQTNDDMAIISKMEEMETDVSEVEAANIHVSWLRSHLEARKTSSLMMETEAKTIMLKKAAKMEVREMRTEFMAAKQRLKKAKRFVKVLGLVHKKLKTNIHQGHTPTLL</sequence>
<reference evidence="1" key="1">
    <citation type="submission" date="2023-04" db="EMBL/GenBank/DDBJ databases">
        <authorList>
            <person name="Vijverberg K."/>
            <person name="Xiong W."/>
            <person name="Schranz E."/>
        </authorList>
    </citation>
    <scope>NUCLEOTIDE SEQUENCE</scope>
</reference>
<dbReference type="InterPro" id="IPR007942">
    <property type="entry name" value="PLipase-like"/>
</dbReference>
<protein>
    <submittedName>
        <fullName evidence="1">Uncharacterized protein</fullName>
    </submittedName>
</protein>
<dbReference type="Pfam" id="PF05278">
    <property type="entry name" value="PEARLI-4"/>
    <property type="match status" value="1"/>
</dbReference>
<dbReference type="PANTHER" id="PTHR35358:SF18">
    <property type="entry name" value="PHOSPHOLIPASE-LIKE PROTEIN-RELATED"/>
    <property type="match status" value="1"/>
</dbReference>
<evidence type="ECO:0000313" key="1">
    <source>
        <dbReference type="EMBL" id="CAI9267386.1"/>
    </source>
</evidence>
<proteinExistence type="predicted"/>
<accession>A0AA35UYG3</accession>
<dbReference type="EMBL" id="OX465077">
    <property type="protein sequence ID" value="CAI9267386.1"/>
    <property type="molecule type" value="Genomic_DNA"/>
</dbReference>